<dbReference type="Proteomes" id="UP000450000">
    <property type="component" value="Unassembled WGS sequence"/>
</dbReference>
<sequence length="86" mass="9692">MSPESPPPRRAEVAFSDLAARQLEKLTAAQIHRLDRALVTISVRPDLGQPMPDGRLRDYRDDIEGVRVIYHVTVLRTIVVVGYVEV</sequence>
<accession>A0A6N7KX56</accession>
<gene>
    <name evidence="1" type="ORF">F7Q99_28700</name>
</gene>
<dbReference type="EMBL" id="WBOF01000002">
    <property type="protein sequence ID" value="MQS16110.1"/>
    <property type="molecule type" value="Genomic_DNA"/>
</dbReference>
<evidence type="ECO:0000313" key="2">
    <source>
        <dbReference type="Proteomes" id="UP000450000"/>
    </source>
</evidence>
<proteinExistence type="predicted"/>
<keyword evidence="2" id="KW-1185">Reference proteome</keyword>
<protein>
    <submittedName>
        <fullName evidence="1">Type II toxin-antitoxin system RelE/ParE family toxin</fullName>
    </submittedName>
</protein>
<organism evidence="1 2">
    <name type="scientific">Streptomyces kaniharaensis</name>
    <dbReference type="NCBI Taxonomy" id="212423"/>
    <lineage>
        <taxon>Bacteria</taxon>
        <taxon>Bacillati</taxon>
        <taxon>Actinomycetota</taxon>
        <taxon>Actinomycetes</taxon>
        <taxon>Kitasatosporales</taxon>
        <taxon>Streptomycetaceae</taxon>
        <taxon>Streptomyces</taxon>
    </lineage>
</organism>
<evidence type="ECO:0000313" key="1">
    <source>
        <dbReference type="EMBL" id="MQS16110.1"/>
    </source>
</evidence>
<name>A0A6N7KX56_9ACTN</name>
<dbReference type="AlphaFoldDB" id="A0A6N7KX56"/>
<comment type="caution">
    <text evidence="1">The sequence shown here is derived from an EMBL/GenBank/DDBJ whole genome shotgun (WGS) entry which is preliminary data.</text>
</comment>
<reference evidence="1 2" key="1">
    <citation type="submission" date="2019-09" db="EMBL/GenBank/DDBJ databases">
        <title>Genome Sequences of Streptomyces kaniharaensis ATCC 21070.</title>
        <authorList>
            <person name="Zhu W."/>
            <person name="De Crecy-Lagard V."/>
            <person name="Richards N.G."/>
        </authorList>
    </citation>
    <scope>NUCLEOTIDE SEQUENCE [LARGE SCALE GENOMIC DNA]</scope>
    <source>
        <strain evidence="1 2">SF-557</strain>
    </source>
</reference>
<dbReference type="RefSeq" id="WP_326847297.1">
    <property type="nucleotide sequence ID" value="NZ_WBOF01000002.1"/>
</dbReference>